<dbReference type="EMBL" id="BK015432">
    <property type="protein sequence ID" value="DAE06261.1"/>
    <property type="molecule type" value="Genomic_DNA"/>
</dbReference>
<evidence type="ECO:0000313" key="1">
    <source>
        <dbReference type="EMBL" id="DAE06261.1"/>
    </source>
</evidence>
<organism evidence="1">
    <name type="scientific">Myoviridae sp. ct3it16</name>
    <dbReference type="NCBI Taxonomy" id="2825027"/>
    <lineage>
        <taxon>Viruses</taxon>
        <taxon>Duplodnaviria</taxon>
        <taxon>Heunggongvirae</taxon>
        <taxon>Uroviricota</taxon>
        <taxon>Caudoviricetes</taxon>
    </lineage>
</organism>
<accession>A0A8S5PI19</accession>
<proteinExistence type="predicted"/>
<name>A0A8S5PI19_9CAUD</name>
<protein>
    <submittedName>
        <fullName evidence="1">Uncharacterized protein</fullName>
    </submittedName>
</protein>
<reference evidence="1" key="1">
    <citation type="journal article" date="2021" name="Proc. Natl. Acad. Sci. U.S.A.">
        <title>A Catalog of Tens of Thousands of Viruses from Human Metagenomes Reveals Hidden Associations with Chronic Diseases.</title>
        <authorList>
            <person name="Tisza M.J."/>
            <person name="Buck C.B."/>
        </authorList>
    </citation>
    <scope>NUCLEOTIDE SEQUENCE</scope>
    <source>
        <strain evidence="1">Ct3it16</strain>
    </source>
</reference>
<sequence length="38" mass="4426">MHTIFIKSLKSKICIKSIKSINIFQNSEQIHKLAQNKI</sequence>